<keyword evidence="10" id="KW-1185">Reference proteome</keyword>
<keyword evidence="6" id="KW-0539">Nucleus</keyword>
<feature type="region of interest" description="Disordered" evidence="8">
    <location>
        <begin position="738"/>
        <end position="758"/>
    </location>
</feature>
<dbReference type="InterPro" id="IPR050888">
    <property type="entry name" value="ZnF_C2H2-type_TF"/>
</dbReference>
<dbReference type="GO" id="GO:0008270">
    <property type="term" value="F:zinc ion binding"/>
    <property type="evidence" value="ECO:0007669"/>
    <property type="project" value="UniProtKB-KW"/>
</dbReference>
<evidence type="ECO:0000256" key="2">
    <source>
        <dbReference type="ARBA" id="ARBA00022723"/>
    </source>
</evidence>
<evidence type="ECO:0000256" key="8">
    <source>
        <dbReference type="SAM" id="MobiDB-lite"/>
    </source>
</evidence>
<dbReference type="InterPro" id="IPR013087">
    <property type="entry name" value="Znf_C2H2_type"/>
</dbReference>
<dbReference type="PANTHER" id="PTHR24406">
    <property type="entry name" value="TRANSCRIPTIONAL REPRESSOR CTCFL-RELATED"/>
    <property type="match status" value="1"/>
</dbReference>
<keyword evidence="3" id="KW-0677">Repeat</keyword>
<feature type="compositionally biased region" description="Acidic residues" evidence="8">
    <location>
        <begin position="1601"/>
        <end position="1614"/>
    </location>
</feature>
<evidence type="ECO:0000256" key="4">
    <source>
        <dbReference type="ARBA" id="ARBA00022771"/>
    </source>
</evidence>
<keyword evidence="4 7" id="KW-0863">Zinc-finger</keyword>
<evidence type="ECO:0000256" key="3">
    <source>
        <dbReference type="ARBA" id="ARBA00022737"/>
    </source>
</evidence>
<feature type="compositionally biased region" description="Polar residues" evidence="8">
    <location>
        <begin position="460"/>
        <end position="471"/>
    </location>
</feature>
<keyword evidence="5" id="KW-0862">Zinc</keyword>
<dbReference type="GO" id="GO:0005634">
    <property type="term" value="C:nucleus"/>
    <property type="evidence" value="ECO:0007669"/>
    <property type="project" value="UniProtKB-SubCell"/>
</dbReference>
<accession>A0A915CMU2</accession>
<dbReference type="InterPro" id="IPR036236">
    <property type="entry name" value="Znf_C2H2_sf"/>
</dbReference>
<feature type="region of interest" description="Disordered" evidence="8">
    <location>
        <begin position="1569"/>
        <end position="1625"/>
    </location>
</feature>
<feature type="domain" description="C2H2-type" evidence="9">
    <location>
        <begin position="377"/>
        <end position="404"/>
    </location>
</feature>
<feature type="compositionally biased region" description="Basic residues" evidence="8">
    <location>
        <begin position="1073"/>
        <end position="1084"/>
    </location>
</feature>
<dbReference type="Gene3D" id="3.30.160.60">
    <property type="entry name" value="Classic Zinc Finger"/>
    <property type="match status" value="2"/>
</dbReference>
<reference evidence="11" key="1">
    <citation type="submission" date="2022-11" db="UniProtKB">
        <authorList>
            <consortium name="WormBaseParasite"/>
        </authorList>
    </citation>
    <scope>IDENTIFICATION</scope>
</reference>
<protein>
    <submittedName>
        <fullName evidence="11">C2H2-type domain-containing protein</fullName>
    </submittedName>
</protein>
<dbReference type="PROSITE" id="PS50157">
    <property type="entry name" value="ZINC_FINGER_C2H2_2"/>
    <property type="match status" value="2"/>
</dbReference>
<feature type="region of interest" description="Disordered" evidence="8">
    <location>
        <begin position="1"/>
        <end position="29"/>
    </location>
</feature>
<evidence type="ECO:0000256" key="5">
    <source>
        <dbReference type="ARBA" id="ARBA00022833"/>
    </source>
</evidence>
<dbReference type="SUPFAM" id="SSF57667">
    <property type="entry name" value="beta-beta-alpha zinc fingers"/>
    <property type="match status" value="1"/>
</dbReference>
<evidence type="ECO:0000256" key="7">
    <source>
        <dbReference type="PROSITE-ProRule" id="PRU00042"/>
    </source>
</evidence>
<feature type="compositionally biased region" description="Basic and acidic residues" evidence="8">
    <location>
        <begin position="739"/>
        <end position="751"/>
    </location>
</feature>
<feature type="compositionally biased region" description="Polar residues" evidence="8">
    <location>
        <begin position="1579"/>
        <end position="1599"/>
    </location>
</feature>
<name>A0A915CMU2_9BILA</name>
<evidence type="ECO:0000256" key="1">
    <source>
        <dbReference type="ARBA" id="ARBA00004123"/>
    </source>
</evidence>
<feature type="compositionally biased region" description="Polar residues" evidence="8">
    <location>
        <begin position="61"/>
        <end position="78"/>
    </location>
</feature>
<evidence type="ECO:0000313" key="11">
    <source>
        <dbReference type="WBParaSite" id="jg10293.1"/>
    </source>
</evidence>
<feature type="region of interest" description="Disordered" evidence="8">
    <location>
        <begin position="42"/>
        <end position="78"/>
    </location>
</feature>
<evidence type="ECO:0000259" key="9">
    <source>
        <dbReference type="PROSITE" id="PS50157"/>
    </source>
</evidence>
<feature type="region of interest" description="Disordered" evidence="8">
    <location>
        <begin position="1065"/>
        <end position="1087"/>
    </location>
</feature>
<dbReference type="PROSITE" id="PS00028">
    <property type="entry name" value="ZINC_FINGER_C2H2_1"/>
    <property type="match status" value="5"/>
</dbReference>
<keyword evidence="2" id="KW-0479">Metal-binding</keyword>
<dbReference type="Proteomes" id="UP000887574">
    <property type="component" value="Unplaced"/>
</dbReference>
<sequence>MSVPSATDPENSEKITESSATYNQEDNSLVWKQSDSRRISQLLMQARGAHSADRKLGVDTDTPQPKNINQPSENNNEVNSRKLYQKPTEHNPQRLNQNSTSASGFRPVVQRRKLPRPIVVEKCLPEINDKAPAKEERQNLCQVEAEPFMDKSCGGFRFFVRKFTDELFKKCLGNPSFDTLEGYAPKNLKYIYILRNAWKSLELTQDECIEEFNISEQQLKDRQWVCSVEPEFLPCPLCANSNFKRYNARELMAHLSLSHASIRFYACHLCHKVFQSAEALKTHSNCDLFLNYINECNDRAIELTFDFAYMSLVCAECGLQMIVSPRCHDEHFATTLINCLFSHSSESLQVLMIFSCLELSANPLKLSFSNCASNKPSVCKLCNKKFEDVNELEQHLYQHKDQLNPTKCPCCPSSFLSQKALSGHLLEHLNKLPAITKFLSKAVVFPAALDRNPEIRVGATSTRSIDSISGDNSDEMSHTQKESNGSCDTHSQQITWKQFNEQISTNNSSSSCASHLQVVYNEKTRKVIVENTIDGAISKDNLYQCMKCSTIITSDHHTKLHLKDCLGLPTLMQASACFNNKSSKHLMQLFDSSNFAFNRIKCGLCAISHCSIVALQKHCVLNHAVFCKKVEIYRILLSFHFETSSNKELLQYHASGTVQQYGETVQQKSWLTSKFDRELIKLIKASPLPPCKSEFDTFYEDYLTFGRPGSRYVPEDEDEDQSSVTSFSANVNLIKSFTHRNDNHANGHTSDRSSQQVKMEVTDNDFEAASHTNGSTREDKAQRLEIPHQHRDTLDHTICISPPKLVKVKTEAVESSECFTPNLNNIPTENPIATPQVDGRVYCCFLCAQPQANTQELSEHFLSHPEHWSKCPICVKHDSWDREDFAGKMDFYKHMKNVHVRVQDNFAYCSFCCFSITASQIQVSVNAMIRHMNSSLAEEIVGFHRQKAHRLVYDRLICSACKSGFHSRDVFLKHTCEKAFRCECNPSKCFKRAIDFYSHIRESLEEKFSHAPIKSLADVKTQDRRIIVNQEYEKVCKAQLEALKPQEPEEKQSVKEQVIRKIRQKVDTSTLPKKPKRNRRRTRKRVQEDVPAEVAKVVNEIVNVVSNGAIQALLSSKGHGAEHESMLERRKSFKKFRKNPVCDVCGQKFRLAFELLQHKRAVHDFQDNRFPLPQDVQCYLCAACCLAFQTMDDYVEHMRGHNQLTGCKSAAVWLSIYACSICCIHYDNEFNLLFHMAETHKTVLAYFCKHCRTLSTHGPTIIEHFVKYKCRKMLTIEYLGLCDASQIKFQPKSSHDYIKKTKLRKMKIVKQAKCYHKCLLARNEPWITCKECNCPIPLSKWRNAFDRDGKLTTTRANDEPGIVDPKANFRRLINLHKLIKLGEEKALVHEELQDLSGISQALFSEVNSDGLPIQPEKEAVAVARDRFMEGTYLSQPNATYDLPRPVSGFPRPVIGPLKVLPNQKMLMARKYHIPDSVTKENSPIERRQPEVVMQRTHYAGASGLHHPDEMEYLQSKASPSSSIASQFDKRNLHMFRAGLNSRPKLLPRVLRRKAAANLDQALFEARHSNPARHLRLDGPSTSAAGSPQFGSNRQYINEASSESDEDQDIIFEDQEPPRKKVMPSGPIPVFRPRFSPAVNGKPFIVLSPSTCQRKTQAAKMPPVVVLKPVHSILGNEEDVKNKINFMKVMPATELYLCVTCNTTSNCQMEAVVHQFEKHAIKEIKYNLNCPVCRENFSDLSLFYAHISQRPGHLFEQSKWCNFRFRDPSSVNKHNLEHEKMQLSQIKQQSCGGIKCCGLCGSVKDWWVAQLPSSQTIIDHTAFHGFETINVCRICDKPIKKDMKNHFQNSHLCVDFENPTNYKFECKTCKRELPKDQLAEHFQINHTYTLVEFVPGKEGRNLVITAKQELNRRFFPESK</sequence>
<proteinExistence type="predicted"/>
<evidence type="ECO:0000256" key="6">
    <source>
        <dbReference type="ARBA" id="ARBA00023242"/>
    </source>
</evidence>
<feature type="compositionally biased region" description="Polar residues" evidence="8">
    <location>
        <begin position="17"/>
        <end position="29"/>
    </location>
</feature>
<dbReference type="WBParaSite" id="jg10293.1">
    <property type="protein sequence ID" value="jg10293.1"/>
    <property type="gene ID" value="jg10293"/>
</dbReference>
<feature type="domain" description="C2H2-type" evidence="9">
    <location>
        <begin position="1140"/>
        <end position="1168"/>
    </location>
</feature>
<feature type="region of interest" description="Disordered" evidence="8">
    <location>
        <begin position="460"/>
        <end position="488"/>
    </location>
</feature>
<evidence type="ECO:0000313" key="10">
    <source>
        <dbReference type="Proteomes" id="UP000887574"/>
    </source>
</evidence>
<organism evidence="10 11">
    <name type="scientific">Ditylenchus dipsaci</name>
    <dbReference type="NCBI Taxonomy" id="166011"/>
    <lineage>
        <taxon>Eukaryota</taxon>
        <taxon>Metazoa</taxon>
        <taxon>Ecdysozoa</taxon>
        <taxon>Nematoda</taxon>
        <taxon>Chromadorea</taxon>
        <taxon>Rhabditida</taxon>
        <taxon>Tylenchina</taxon>
        <taxon>Tylenchomorpha</taxon>
        <taxon>Sphaerularioidea</taxon>
        <taxon>Anguinidae</taxon>
        <taxon>Anguininae</taxon>
        <taxon>Ditylenchus</taxon>
    </lineage>
</organism>
<comment type="subcellular location">
    <subcellularLocation>
        <location evidence="1">Nucleus</location>
    </subcellularLocation>
</comment>
<dbReference type="SMART" id="SM00355">
    <property type="entry name" value="ZnF_C2H2"/>
    <property type="match status" value="15"/>
</dbReference>